<gene>
    <name evidence="6" type="ORF">NSO95_09945</name>
</gene>
<keyword evidence="3" id="KW-0378">Hydrolase</keyword>
<keyword evidence="7" id="KW-1185">Reference proteome</keyword>
<keyword evidence="2" id="KW-0645">Protease</keyword>
<dbReference type="Proteomes" id="UP001206067">
    <property type="component" value="Unassembled WGS sequence"/>
</dbReference>
<proteinExistence type="inferred from homology"/>
<dbReference type="PROSITE" id="PS51935">
    <property type="entry name" value="NLPC_P60"/>
    <property type="match status" value="1"/>
</dbReference>
<evidence type="ECO:0000256" key="4">
    <source>
        <dbReference type="ARBA" id="ARBA00022807"/>
    </source>
</evidence>
<protein>
    <submittedName>
        <fullName evidence="6">C40 family peptidase</fullName>
    </submittedName>
</protein>
<accession>A0ABT1XRJ1</accession>
<dbReference type="InterPro" id="IPR000064">
    <property type="entry name" value="NLP_P60_dom"/>
</dbReference>
<name>A0ABT1XRJ1_9SPHN</name>
<comment type="similarity">
    <text evidence="1">Belongs to the peptidase C40 family.</text>
</comment>
<dbReference type="Pfam" id="PF00877">
    <property type="entry name" value="NLPC_P60"/>
    <property type="match status" value="1"/>
</dbReference>
<dbReference type="SUPFAM" id="SSF54001">
    <property type="entry name" value="Cysteine proteinases"/>
    <property type="match status" value="1"/>
</dbReference>
<feature type="domain" description="NlpC/P60" evidence="5">
    <location>
        <begin position="2"/>
        <end position="134"/>
    </location>
</feature>
<evidence type="ECO:0000256" key="1">
    <source>
        <dbReference type="ARBA" id="ARBA00007074"/>
    </source>
</evidence>
<evidence type="ECO:0000256" key="2">
    <source>
        <dbReference type="ARBA" id="ARBA00022670"/>
    </source>
</evidence>
<evidence type="ECO:0000259" key="5">
    <source>
        <dbReference type="PROSITE" id="PS51935"/>
    </source>
</evidence>
<keyword evidence="4" id="KW-0788">Thiol protease</keyword>
<evidence type="ECO:0000313" key="6">
    <source>
        <dbReference type="EMBL" id="MCR2834266.1"/>
    </source>
</evidence>
<dbReference type="RefSeq" id="WP_257596068.1">
    <property type="nucleotide sequence ID" value="NZ_JANKHH010000005.1"/>
</dbReference>
<organism evidence="6 7">
    <name type="scientific">Parerythrobacter lacustris</name>
    <dbReference type="NCBI Taxonomy" id="2969984"/>
    <lineage>
        <taxon>Bacteria</taxon>
        <taxon>Pseudomonadati</taxon>
        <taxon>Pseudomonadota</taxon>
        <taxon>Alphaproteobacteria</taxon>
        <taxon>Sphingomonadales</taxon>
        <taxon>Erythrobacteraceae</taxon>
        <taxon>Parerythrobacter</taxon>
    </lineage>
</organism>
<evidence type="ECO:0000313" key="7">
    <source>
        <dbReference type="Proteomes" id="UP001206067"/>
    </source>
</evidence>
<dbReference type="Gene3D" id="3.90.1720.10">
    <property type="entry name" value="endopeptidase domain like (from Nostoc punctiforme)"/>
    <property type="match status" value="1"/>
</dbReference>
<reference evidence="6 7" key="1">
    <citation type="submission" date="2022-08" db="EMBL/GenBank/DDBJ databases">
        <title>Polyphasic taxonomy analysis of Qipengyuania sp.RS5-5.</title>
        <authorList>
            <person name="Xamxidin M."/>
            <person name="Wu M."/>
        </authorList>
    </citation>
    <scope>NUCLEOTIDE SEQUENCE [LARGE SCALE GENOMIC DNA]</scope>
    <source>
        <strain evidence="6 7">RS5-5</strain>
    </source>
</reference>
<dbReference type="EMBL" id="JANKHH010000005">
    <property type="protein sequence ID" value="MCR2834266.1"/>
    <property type="molecule type" value="Genomic_DNA"/>
</dbReference>
<dbReference type="InterPro" id="IPR038765">
    <property type="entry name" value="Papain-like_cys_pep_sf"/>
</dbReference>
<comment type="caution">
    <text evidence="6">The sequence shown here is derived from an EMBL/GenBank/DDBJ whole genome shotgun (WGS) entry which is preliminary data.</text>
</comment>
<evidence type="ECO:0000256" key="3">
    <source>
        <dbReference type="ARBA" id="ARBA00022801"/>
    </source>
</evidence>
<sequence>MTGRQEAFAQAAEALVGSPFRLHGRSREHGLDCVGLVAAALEASGHVLPPIPPYALRNSRYDFVPGFAERCGFCPVSGEFRRGDLVMVAPGPGQRHLLIAVTPIAFVHGHAGLRRVVRTPLRPDWNITHHWRLA</sequence>